<sequence>MKAAEIRELAEKFGDREAVVSTTFGGVHYALAFGVVASGRLTVDAPRVRGQAFGPEFVVPIEPAS</sequence>
<dbReference type="EMBL" id="JACJID010000005">
    <property type="protein sequence ID" value="MBA8929531.1"/>
    <property type="molecule type" value="Genomic_DNA"/>
</dbReference>
<protein>
    <submittedName>
        <fullName evidence="1">Uncharacterized protein</fullName>
    </submittedName>
</protein>
<evidence type="ECO:0000313" key="2">
    <source>
        <dbReference type="Proteomes" id="UP000517916"/>
    </source>
</evidence>
<gene>
    <name evidence="1" type="ORF">BC739_006749</name>
</gene>
<accession>A0ABR6BRH6</accession>
<reference evidence="1 2" key="1">
    <citation type="submission" date="2020-08" db="EMBL/GenBank/DDBJ databases">
        <title>Genomic Encyclopedia of Archaeal and Bacterial Type Strains, Phase II (KMG-II): from individual species to whole genera.</title>
        <authorList>
            <person name="Goeker M."/>
        </authorList>
    </citation>
    <scope>NUCLEOTIDE SEQUENCE [LARGE SCALE GENOMIC DNA]</scope>
    <source>
        <strain evidence="1 2">DSM 43850</strain>
    </source>
</reference>
<comment type="caution">
    <text evidence="1">The sequence shown here is derived from an EMBL/GenBank/DDBJ whole genome shotgun (WGS) entry which is preliminary data.</text>
</comment>
<evidence type="ECO:0000313" key="1">
    <source>
        <dbReference type="EMBL" id="MBA8929531.1"/>
    </source>
</evidence>
<organism evidence="1 2">
    <name type="scientific">Kutzneria viridogrisea</name>
    <dbReference type="NCBI Taxonomy" id="47990"/>
    <lineage>
        <taxon>Bacteria</taxon>
        <taxon>Bacillati</taxon>
        <taxon>Actinomycetota</taxon>
        <taxon>Actinomycetes</taxon>
        <taxon>Pseudonocardiales</taxon>
        <taxon>Pseudonocardiaceae</taxon>
        <taxon>Kutzneria</taxon>
    </lineage>
</organism>
<dbReference type="Proteomes" id="UP000517916">
    <property type="component" value="Unassembled WGS sequence"/>
</dbReference>
<keyword evidence="2" id="KW-1185">Reference proteome</keyword>
<name>A0ABR6BRH6_9PSEU</name>
<proteinExistence type="predicted"/>